<evidence type="ECO:0000256" key="1">
    <source>
        <dbReference type="ARBA" id="ARBA00004123"/>
    </source>
</evidence>
<evidence type="ECO:0000313" key="4">
    <source>
        <dbReference type="EMBL" id="RXH68550.1"/>
    </source>
</evidence>
<dbReference type="CDD" id="cd00167">
    <property type="entry name" value="SANT"/>
    <property type="match status" value="1"/>
</dbReference>
<dbReference type="PROSITE" id="PS51294">
    <property type="entry name" value="HTH_MYB"/>
    <property type="match status" value="1"/>
</dbReference>
<feature type="domain" description="HTH myb-type" evidence="3">
    <location>
        <begin position="1"/>
        <end position="36"/>
    </location>
</feature>
<keyword evidence="5" id="KW-1185">Reference proteome</keyword>
<dbReference type="Gene3D" id="1.10.10.60">
    <property type="entry name" value="Homeodomain-like"/>
    <property type="match status" value="1"/>
</dbReference>
<keyword evidence="2" id="KW-0539">Nucleus</keyword>
<dbReference type="GO" id="GO:0005634">
    <property type="term" value="C:nucleus"/>
    <property type="evidence" value="ECO:0007669"/>
    <property type="project" value="UniProtKB-SubCell"/>
</dbReference>
<proteinExistence type="predicted"/>
<name>A0A498HCS0_MALDO</name>
<gene>
    <name evidence="4" type="ORF">DVH24_030883</name>
</gene>
<evidence type="ECO:0000259" key="3">
    <source>
        <dbReference type="PROSITE" id="PS51294"/>
    </source>
</evidence>
<reference evidence="4 5" key="1">
    <citation type="submission" date="2018-10" db="EMBL/GenBank/DDBJ databases">
        <title>A high-quality apple genome assembly.</title>
        <authorList>
            <person name="Hu J."/>
        </authorList>
    </citation>
    <scope>NUCLEOTIDE SEQUENCE [LARGE SCALE GENOMIC DNA]</scope>
    <source>
        <strain evidence="5">cv. HFTH1</strain>
        <tissue evidence="4">Young leaf</tissue>
    </source>
</reference>
<dbReference type="InterPro" id="IPR017930">
    <property type="entry name" value="Myb_dom"/>
</dbReference>
<dbReference type="AlphaFoldDB" id="A0A498HCS0"/>
<dbReference type="InterPro" id="IPR001005">
    <property type="entry name" value="SANT/Myb"/>
</dbReference>
<dbReference type="EMBL" id="RDQH01000343">
    <property type="protein sequence ID" value="RXH68550.1"/>
    <property type="molecule type" value="Genomic_DNA"/>
</dbReference>
<protein>
    <recommendedName>
        <fullName evidence="3">HTH myb-type domain-containing protein</fullName>
    </recommendedName>
</protein>
<evidence type="ECO:0000313" key="5">
    <source>
        <dbReference type="Proteomes" id="UP000290289"/>
    </source>
</evidence>
<dbReference type="STRING" id="3750.A0A498HCS0"/>
<comment type="caution">
    <text evidence="4">The sequence shown here is derived from an EMBL/GenBank/DDBJ whole genome shotgun (WGS) entry which is preliminary data.</text>
</comment>
<dbReference type="Proteomes" id="UP000290289">
    <property type="component" value="Chromosome 17"/>
</dbReference>
<sequence length="97" mass="11095">MAGGRTRTKSLIVGRLPGRTANDVKNYWNTQLRTDSCLKMVKNESQEPRKTVVIRPQPRSFTKNSYYLSNKEPILDHIQSAEDEDILLKELHVPALS</sequence>
<evidence type="ECO:0000256" key="2">
    <source>
        <dbReference type="ARBA" id="ARBA00023242"/>
    </source>
</evidence>
<accession>A0A498HCS0</accession>
<comment type="subcellular location">
    <subcellularLocation>
        <location evidence="1">Nucleus</location>
    </subcellularLocation>
</comment>
<organism evidence="4 5">
    <name type="scientific">Malus domestica</name>
    <name type="common">Apple</name>
    <name type="synonym">Pyrus malus</name>
    <dbReference type="NCBI Taxonomy" id="3750"/>
    <lineage>
        <taxon>Eukaryota</taxon>
        <taxon>Viridiplantae</taxon>
        <taxon>Streptophyta</taxon>
        <taxon>Embryophyta</taxon>
        <taxon>Tracheophyta</taxon>
        <taxon>Spermatophyta</taxon>
        <taxon>Magnoliopsida</taxon>
        <taxon>eudicotyledons</taxon>
        <taxon>Gunneridae</taxon>
        <taxon>Pentapetalae</taxon>
        <taxon>rosids</taxon>
        <taxon>fabids</taxon>
        <taxon>Rosales</taxon>
        <taxon>Rosaceae</taxon>
        <taxon>Amygdaloideae</taxon>
        <taxon>Maleae</taxon>
        <taxon>Malus</taxon>
    </lineage>
</organism>